<proteinExistence type="predicted"/>
<feature type="compositionally biased region" description="Basic and acidic residues" evidence="1">
    <location>
        <begin position="257"/>
        <end position="279"/>
    </location>
</feature>
<feature type="compositionally biased region" description="Basic and acidic residues" evidence="1">
    <location>
        <begin position="295"/>
        <end position="330"/>
    </location>
</feature>
<feature type="non-terminal residue" evidence="2">
    <location>
        <position position="472"/>
    </location>
</feature>
<dbReference type="EC" id="3.6.4.12" evidence="2"/>
<gene>
    <name evidence="2" type="ORF">AVDCRST_MAG06-2707</name>
</gene>
<feature type="compositionally biased region" description="Basic residues" evidence="1">
    <location>
        <begin position="217"/>
        <end position="227"/>
    </location>
</feature>
<evidence type="ECO:0000256" key="1">
    <source>
        <dbReference type="SAM" id="MobiDB-lite"/>
    </source>
</evidence>
<feature type="compositionally biased region" description="Basic and acidic residues" evidence="1">
    <location>
        <begin position="233"/>
        <end position="250"/>
    </location>
</feature>
<accession>A0A6J4P861</accession>
<keyword evidence="2" id="KW-0067">ATP-binding</keyword>
<feature type="compositionally biased region" description="Basic residues" evidence="1">
    <location>
        <begin position="58"/>
        <end position="75"/>
    </location>
</feature>
<dbReference type="GO" id="GO:0003678">
    <property type="term" value="F:DNA helicase activity"/>
    <property type="evidence" value="ECO:0007669"/>
    <property type="project" value="UniProtKB-EC"/>
</dbReference>
<evidence type="ECO:0000313" key="2">
    <source>
        <dbReference type="EMBL" id="CAA9408563.1"/>
    </source>
</evidence>
<keyword evidence="2" id="KW-0347">Helicase</keyword>
<keyword evidence="2" id="KW-0378">Hydrolase</keyword>
<sequence>EHHRGRPARVPARGVRRLGRRPLAVRAGRADLASRRPHAAAGQRRGAERAGLDAALQGRHRRRVRGGPRRRLLPARARDHPRRDHRPVRPRRAGRPGDRRRRAPAAGRAAARRWRAVPPHALGQRADRRQRLLLRRDRAREGDPAPPRRRRHQDRPDRLRRRGPGRRRGRPGPGGGLQDHRPAHRRGLRPAERHHERRPRRDRGHRQPRGGAVRRPDRLRRPRRPHQRPAQGPDDHRRGPPRDGEVDARARPVPRGLDPEQHDQRLLQPRDDALGDHHAPALGRGEGAAQPHPQRQHERGRLGQARQEDGRGVQRADVHRRLAQHDHDGDPCEGQAAQAAPRPQADRHRLHAADELGQEGRVTPARGVGVLPPDQAPGQGARGADHRALPAQPRPRAAQRQAPDDERPARVRLAGAGRRHGDPAAPRRRLREGVHPPRRGRPDRGQAPQRPHPRPHRRLPGPLLPLRRHGSL</sequence>
<keyword evidence="2" id="KW-0547">Nucleotide-binding</keyword>
<feature type="compositionally biased region" description="Basic residues" evidence="1">
    <location>
        <begin position="195"/>
        <end position="208"/>
    </location>
</feature>
<feature type="compositionally biased region" description="Basic residues" evidence="1">
    <location>
        <begin position="83"/>
        <end position="103"/>
    </location>
</feature>
<feature type="compositionally biased region" description="Basic and acidic residues" evidence="1">
    <location>
        <begin position="431"/>
        <end position="444"/>
    </location>
</feature>
<feature type="compositionally biased region" description="Basic residues" evidence="1">
    <location>
        <begin position="147"/>
        <end position="170"/>
    </location>
</feature>
<dbReference type="GO" id="GO:0016787">
    <property type="term" value="F:hydrolase activity"/>
    <property type="evidence" value="ECO:0007669"/>
    <property type="project" value="UniProtKB-KW"/>
</dbReference>
<dbReference type="AlphaFoldDB" id="A0A6J4P861"/>
<organism evidence="2">
    <name type="scientific">uncultured Nocardioides sp</name>
    <dbReference type="NCBI Taxonomy" id="198441"/>
    <lineage>
        <taxon>Bacteria</taxon>
        <taxon>Bacillati</taxon>
        <taxon>Actinomycetota</taxon>
        <taxon>Actinomycetes</taxon>
        <taxon>Propionibacteriales</taxon>
        <taxon>Nocardioidaceae</taxon>
        <taxon>Nocardioides</taxon>
        <taxon>environmental samples</taxon>
    </lineage>
</organism>
<feature type="region of interest" description="Disordered" evidence="1">
    <location>
        <begin position="1"/>
        <end position="472"/>
    </location>
</feature>
<reference evidence="2" key="1">
    <citation type="submission" date="2020-02" db="EMBL/GenBank/DDBJ databases">
        <authorList>
            <person name="Meier V. D."/>
        </authorList>
    </citation>
    <scope>NUCLEOTIDE SEQUENCE</scope>
    <source>
        <strain evidence="2">AVDCRST_MAG06</strain>
    </source>
</reference>
<feature type="compositionally biased region" description="Basic and acidic residues" evidence="1">
    <location>
        <begin position="344"/>
        <end position="354"/>
    </location>
</feature>
<name>A0A6J4P861_9ACTN</name>
<protein>
    <submittedName>
        <fullName evidence="2">Replicative DNA helicase (DnaB)</fullName>
        <ecNumber evidence="2">3.6.4.12</ecNumber>
    </submittedName>
</protein>
<feature type="non-terminal residue" evidence="2">
    <location>
        <position position="1"/>
    </location>
</feature>
<feature type="compositionally biased region" description="Basic and acidic residues" evidence="1">
    <location>
        <begin position="125"/>
        <end position="143"/>
    </location>
</feature>
<feature type="compositionally biased region" description="Low complexity" evidence="1">
    <location>
        <begin position="389"/>
        <end position="401"/>
    </location>
</feature>
<dbReference type="EMBL" id="CADCUP010000179">
    <property type="protein sequence ID" value="CAA9408563.1"/>
    <property type="molecule type" value="Genomic_DNA"/>
</dbReference>